<gene>
    <name evidence="1" type="ORF">Q4521_13085</name>
</gene>
<protein>
    <recommendedName>
        <fullName evidence="3">DUF600 domain-containing protein</fullName>
    </recommendedName>
</protein>
<organism evidence="1 2">
    <name type="scientific">Saccharophagus degradans</name>
    <dbReference type="NCBI Taxonomy" id="86304"/>
    <lineage>
        <taxon>Bacteria</taxon>
        <taxon>Pseudomonadati</taxon>
        <taxon>Pseudomonadota</taxon>
        <taxon>Gammaproteobacteria</taxon>
        <taxon>Cellvibrionales</taxon>
        <taxon>Cellvibrionaceae</taxon>
        <taxon>Saccharophagus</taxon>
    </lineage>
</organism>
<reference evidence="1" key="1">
    <citation type="submission" date="2023-07" db="EMBL/GenBank/DDBJ databases">
        <title>Genome content predicts the carbon catabolic preferences of heterotrophic bacteria.</title>
        <authorList>
            <person name="Gralka M."/>
        </authorList>
    </citation>
    <scope>NUCLEOTIDE SEQUENCE</scope>
    <source>
        <strain evidence="1">I3M17_2</strain>
    </source>
</reference>
<dbReference type="Proteomes" id="UP001169760">
    <property type="component" value="Unassembled WGS sequence"/>
</dbReference>
<name>A0AAW7X6W1_9GAMM</name>
<comment type="caution">
    <text evidence="1">The sequence shown here is derived from an EMBL/GenBank/DDBJ whole genome shotgun (WGS) entry which is preliminary data.</text>
</comment>
<dbReference type="RefSeq" id="WP_303493093.1">
    <property type="nucleotide sequence ID" value="NZ_JAUOPB010000009.1"/>
</dbReference>
<proteinExistence type="predicted"/>
<accession>A0AAW7X6W1</accession>
<dbReference type="EMBL" id="JAUOPB010000009">
    <property type="protein sequence ID" value="MDO6423408.1"/>
    <property type="molecule type" value="Genomic_DNA"/>
</dbReference>
<evidence type="ECO:0000313" key="1">
    <source>
        <dbReference type="EMBL" id="MDO6423408.1"/>
    </source>
</evidence>
<evidence type="ECO:0000313" key="2">
    <source>
        <dbReference type="Proteomes" id="UP001169760"/>
    </source>
</evidence>
<evidence type="ECO:0008006" key="3">
    <source>
        <dbReference type="Google" id="ProtNLM"/>
    </source>
</evidence>
<dbReference type="Gene3D" id="3.30.500.20">
    <property type="entry name" value="BH3703-like domains"/>
    <property type="match status" value="1"/>
</dbReference>
<dbReference type="InterPro" id="IPR036170">
    <property type="entry name" value="YezG-like_sf"/>
</dbReference>
<dbReference type="SUPFAM" id="SSF160424">
    <property type="entry name" value="BH3703-like"/>
    <property type="match status" value="1"/>
</dbReference>
<sequence>MYYSIADIYQYFAKCIVRAIEDPEWEKAEYFVSYSQRGAISEWGEYYKKNKLAGQFDIDDGSSNALADTFDATKSLFNLMKSQANPTPFNKYKFTLNHDGTFDIEFKYDEDYAYMKSLDADSDEFDELLELDLTDQLESWEGLSEDHPRPWLANTNL</sequence>
<dbReference type="AlphaFoldDB" id="A0AAW7X6W1"/>